<accession>G0PMD1</accession>
<evidence type="ECO:0000313" key="2">
    <source>
        <dbReference type="EMBL" id="EGT37047.1"/>
    </source>
</evidence>
<dbReference type="OMA" id="MIAVEDP"/>
<feature type="compositionally biased region" description="Acidic residues" evidence="1">
    <location>
        <begin position="323"/>
        <end position="336"/>
    </location>
</feature>
<evidence type="ECO:0000256" key="1">
    <source>
        <dbReference type="SAM" id="MobiDB-lite"/>
    </source>
</evidence>
<dbReference type="AlphaFoldDB" id="G0PMD1"/>
<dbReference type="Proteomes" id="UP000008068">
    <property type="component" value="Unassembled WGS sequence"/>
</dbReference>
<name>G0PMD1_CAEBE</name>
<dbReference type="eggNOG" id="ENOG502TJFR">
    <property type="taxonomic scope" value="Eukaryota"/>
</dbReference>
<feature type="region of interest" description="Disordered" evidence="1">
    <location>
        <begin position="308"/>
        <end position="337"/>
    </location>
</feature>
<sequence length="753" mass="84876">MDVARRENYLYNNKRFFEWFAAVAEGSVEERDADPDMKTNRCPACASSFFGFPLRDHKYQDCGFVNFVAAERVLQLLVANTHSFCGGCNSRSTHHYSCKPKDCNGCFNAGHKIFHNVCYTEWGQSPEAFKGRCHELRIQHLERVRFGINAGRIAIPSPNDFVPPRIGRLLNPDKQIQGVGPLIGNAARHFGPIRDDVYQWKRYRGLVAVDSDPENVIRPSSFSNEEARIFMKLEYAARTIYASKANDPGRQHHIFTRCFHLLFPDYPEGMANPGKPNNLPIAAPANALPPAAIPQNEVQEVEAQADVNDEQGNASSDDSVRESDEEVQDNVDDEQADVPQPVVKVATDEEIAALTEFVRNATLIDNATNGALRNVIKREPNFAQTVATLSRSCDPDENGEYPLLEDVDASEVSTYFEERLQQIVKKSMTKWSVEIDGEIASYNVPSEVVDVIIDQRVPESTCDLVMRIDTWLTVLTGAPNEAKDWYHKVPDNRLRRYLFFLSTIATSLKNSSMCFKQKQHSTEGDVMRDIQVIQEIPSVRDFDKKSVEDRVNQWIESAKEQFALFRVNQESFPINENVKQLAAGAIAKTEQEELQVQRTLERAVSQSDMEPSVCQMRVQLPSAITIDYMIAVEDPKLQAPLLRRVGMIQDVMTGVHERHLAGEDINGLQEYLALWRAILKPIKVLVELGLSAPTRLAHCHHDMIQGASRSHVLALPSYAAFKNATHGFWKTWIKECLIPQIGRIAATACDCEE</sequence>
<dbReference type="HOGENOM" id="CLU_369721_0_0_1"/>
<dbReference type="EMBL" id="GL381335">
    <property type="protein sequence ID" value="EGT37047.1"/>
    <property type="molecule type" value="Genomic_DNA"/>
</dbReference>
<dbReference type="OrthoDB" id="5907279at2759"/>
<gene>
    <name evidence="2" type="ORF">CAEBREN_14360</name>
</gene>
<dbReference type="InParanoid" id="G0PMD1"/>
<reference evidence="3" key="1">
    <citation type="submission" date="2011-07" db="EMBL/GenBank/DDBJ databases">
        <authorList>
            <consortium name="Caenorhabditis brenneri Sequencing and Analysis Consortium"/>
            <person name="Wilson R.K."/>
        </authorList>
    </citation>
    <scope>NUCLEOTIDE SEQUENCE [LARGE SCALE GENOMIC DNA]</scope>
    <source>
        <strain evidence="3">PB2801</strain>
    </source>
</reference>
<organism evidence="3">
    <name type="scientific">Caenorhabditis brenneri</name>
    <name type="common">Nematode worm</name>
    <dbReference type="NCBI Taxonomy" id="135651"/>
    <lineage>
        <taxon>Eukaryota</taxon>
        <taxon>Metazoa</taxon>
        <taxon>Ecdysozoa</taxon>
        <taxon>Nematoda</taxon>
        <taxon>Chromadorea</taxon>
        <taxon>Rhabditida</taxon>
        <taxon>Rhabditina</taxon>
        <taxon>Rhabditomorpha</taxon>
        <taxon>Rhabditoidea</taxon>
        <taxon>Rhabditidae</taxon>
        <taxon>Peloderinae</taxon>
        <taxon>Caenorhabditis</taxon>
    </lineage>
</organism>
<keyword evidence="3" id="KW-1185">Reference proteome</keyword>
<proteinExistence type="predicted"/>
<evidence type="ECO:0000313" key="3">
    <source>
        <dbReference type="Proteomes" id="UP000008068"/>
    </source>
</evidence>
<protein>
    <submittedName>
        <fullName evidence="2">Uncharacterized protein</fullName>
    </submittedName>
</protein>